<protein>
    <submittedName>
        <fullName evidence="1">Uncharacterized protein</fullName>
    </submittedName>
</protein>
<name>I3SXM0_LOTJA</name>
<organism evidence="1">
    <name type="scientific">Lotus japonicus</name>
    <name type="common">Lotus corniculatus var. japonicus</name>
    <dbReference type="NCBI Taxonomy" id="34305"/>
    <lineage>
        <taxon>Eukaryota</taxon>
        <taxon>Viridiplantae</taxon>
        <taxon>Streptophyta</taxon>
        <taxon>Embryophyta</taxon>
        <taxon>Tracheophyta</taxon>
        <taxon>Spermatophyta</taxon>
        <taxon>Magnoliopsida</taxon>
        <taxon>eudicotyledons</taxon>
        <taxon>Gunneridae</taxon>
        <taxon>Pentapetalae</taxon>
        <taxon>rosids</taxon>
        <taxon>fabids</taxon>
        <taxon>Fabales</taxon>
        <taxon>Fabaceae</taxon>
        <taxon>Papilionoideae</taxon>
        <taxon>50 kb inversion clade</taxon>
        <taxon>NPAAA clade</taxon>
        <taxon>Hologalegina</taxon>
        <taxon>robinioid clade</taxon>
        <taxon>Loteae</taxon>
        <taxon>Lotus</taxon>
    </lineage>
</organism>
<dbReference type="AlphaFoldDB" id="I3SXM0"/>
<accession>I3SXM0</accession>
<evidence type="ECO:0000313" key="1">
    <source>
        <dbReference type="EMBL" id="AFK45012.1"/>
    </source>
</evidence>
<sequence length="74" mass="8736">MLWSFAKSKYRAFCKQFRPINLFIHSAKKHKRRFNVEKTQMSALFAGGLLVVLSRHLKREGRCREKGVGEVEKR</sequence>
<dbReference type="EMBL" id="BT145218">
    <property type="protein sequence ID" value="AFK45012.1"/>
    <property type="molecule type" value="mRNA"/>
</dbReference>
<reference evidence="1" key="1">
    <citation type="submission" date="2012-05" db="EMBL/GenBank/DDBJ databases">
        <authorList>
            <person name="Krishnakumar V."/>
            <person name="Cheung F."/>
            <person name="Xiao Y."/>
            <person name="Chan A."/>
            <person name="Moskal W.A."/>
            <person name="Town C.D."/>
        </authorList>
    </citation>
    <scope>NUCLEOTIDE SEQUENCE</scope>
</reference>
<proteinExistence type="evidence at transcript level"/>